<sequence length="694" mass="73125">MKIRQGSNLNVLTHNSLRLLAPSPDPLERPVLKGRRPDPPLPSSAPQKVNLVSSPDQSSWGRGRHGSSSVASRRRYGRTSRLAARGKLPHCDIHISWSLVRLPAPTPTYPPGYGSDEFGQDSPRYTSPKTAGLYGDSYYMDGNTGGPGDPWSSGAQLQGGPYVGYGPSSLLPSGPNSHLAQPAFPPPPMHLSHDPMGYGAISPGGGVPSQTDPGGMLGPQPSPVSSLPPMSSFRGGGVAGPGPGGQVVPPATTSSSPATALYGSHSPAGPVQPHTSESTIGKALASIYPTDQSVSSYSSNPSTPVSSPPPLTGGNAGQPWNAAHPPSSPHYTADRTIHMASTTSLTSLNGRLNKHLSSLVTLNKITYVQGTRMEERLDDAINVLRNHAESQLRESQGLTLHGLQPSHSNGLLGPSYHHPHTASGLVDPHMTSPHPGTPGSTVGAPPNSYPGLTPTSDTDGPIKIERLSSGSAKDLFVATEKRKESPGSAETKPSSSELGNSQSSTGGNTTAPANSTSGQKGSKRSRRYAEEDNEDPGTKAVREKERRQANNVRERGDSPFTVCTPNYLASAGLSKSILTCVFSYRCSSADDEEDPDMKVAKEKERRQANNARERIQRNLNPKAACLKRREEEKAEDGPKLGHHLGHPGPHMAQPPFPAMPVRPPLASQPVATAVAEGHIPASRVRPRVKPPVGN</sequence>
<dbReference type="EMBL" id="OB795347">
    <property type="protein sequence ID" value="CAD7432094.1"/>
    <property type="molecule type" value="Genomic_DNA"/>
</dbReference>
<feature type="region of interest" description="Disordered" evidence="6">
    <location>
        <begin position="589"/>
        <end position="672"/>
    </location>
</feature>
<feature type="compositionally biased region" description="Low complexity" evidence="6">
    <location>
        <begin position="223"/>
        <end position="232"/>
    </location>
</feature>
<keyword evidence="2" id="KW-0805">Transcription regulation</keyword>
<evidence type="ECO:0000313" key="7">
    <source>
        <dbReference type="EMBL" id="CAD7432094.1"/>
    </source>
</evidence>
<feature type="compositionally biased region" description="Pro residues" evidence="6">
    <location>
        <begin position="652"/>
        <end position="663"/>
    </location>
</feature>
<accession>A0A7R9HR47</accession>
<dbReference type="AlphaFoldDB" id="A0A7R9HR47"/>
<feature type="compositionally biased region" description="Low complexity" evidence="6">
    <location>
        <begin position="293"/>
        <end position="305"/>
    </location>
</feature>
<feature type="compositionally biased region" description="Basic and acidic residues" evidence="6">
    <location>
        <begin position="26"/>
        <end position="38"/>
    </location>
</feature>
<keyword evidence="4" id="KW-0804">Transcription</keyword>
<evidence type="ECO:0000256" key="3">
    <source>
        <dbReference type="ARBA" id="ARBA00023125"/>
    </source>
</evidence>
<feature type="compositionally biased region" description="Gly residues" evidence="6">
    <location>
        <begin position="234"/>
        <end position="245"/>
    </location>
</feature>
<proteinExistence type="predicted"/>
<dbReference type="PANTHER" id="PTHR11793">
    <property type="entry name" value="BASIC HELIX-LOOP-HELIX TRANSCRIPTION FACTOR"/>
    <property type="match status" value="1"/>
</dbReference>
<organism evidence="7">
    <name type="scientific">Timema monikensis</name>
    <dbReference type="NCBI Taxonomy" id="170555"/>
    <lineage>
        <taxon>Eukaryota</taxon>
        <taxon>Metazoa</taxon>
        <taxon>Ecdysozoa</taxon>
        <taxon>Arthropoda</taxon>
        <taxon>Hexapoda</taxon>
        <taxon>Insecta</taxon>
        <taxon>Pterygota</taxon>
        <taxon>Neoptera</taxon>
        <taxon>Polyneoptera</taxon>
        <taxon>Phasmatodea</taxon>
        <taxon>Timematodea</taxon>
        <taxon>Timematoidea</taxon>
        <taxon>Timematidae</taxon>
        <taxon>Timema</taxon>
    </lineage>
</organism>
<feature type="region of interest" description="Disordered" evidence="6">
    <location>
        <begin position="191"/>
        <end position="278"/>
    </location>
</feature>
<feature type="compositionally biased region" description="Polar residues" evidence="6">
    <location>
        <begin position="491"/>
        <end position="520"/>
    </location>
</feature>
<dbReference type="GO" id="GO:0000981">
    <property type="term" value="F:DNA-binding transcription factor activity, RNA polymerase II-specific"/>
    <property type="evidence" value="ECO:0007669"/>
    <property type="project" value="TreeGrafter"/>
</dbReference>
<keyword evidence="5" id="KW-0539">Nucleus</keyword>
<protein>
    <submittedName>
        <fullName evidence="7">Uncharacterized protein</fullName>
    </submittedName>
</protein>
<feature type="region of interest" description="Disordered" evidence="6">
    <location>
        <begin position="402"/>
        <end position="562"/>
    </location>
</feature>
<feature type="compositionally biased region" description="Low complexity" evidence="6">
    <location>
        <begin position="246"/>
        <end position="260"/>
    </location>
</feature>
<name>A0A7R9HR47_9NEOP</name>
<evidence type="ECO:0000256" key="6">
    <source>
        <dbReference type="SAM" id="MobiDB-lite"/>
    </source>
</evidence>
<keyword evidence="3" id="KW-0238">DNA-binding</keyword>
<comment type="subcellular location">
    <subcellularLocation>
        <location evidence="1">Nucleus</location>
    </subcellularLocation>
</comment>
<dbReference type="GO" id="GO:0005634">
    <property type="term" value="C:nucleus"/>
    <property type="evidence" value="ECO:0007669"/>
    <property type="project" value="UniProtKB-SubCell"/>
</dbReference>
<feature type="compositionally biased region" description="Polar residues" evidence="6">
    <location>
        <begin position="44"/>
        <end position="57"/>
    </location>
</feature>
<feature type="region of interest" description="Disordered" evidence="6">
    <location>
        <begin position="20"/>
        <end position="78"/>
    </location>
</feature>
<feature type="compositionally biased region" description="Low complexity" evidence="6">
    <location>
        <begin position="58"/>
        <end position="69"/>
    </location>
</feature>
<dbReference type="PANTHER" id="PTHR11793:SF13">
    <property type="entry name" value="PROTEIN DAUGHTERLESS"/>
    <property type="match status" value="1"/>
</dbReference>
<dbReference type="GO" id="GO:0000785">
    <property type="term" value="C:chromatin"/>
    <property type="evidence" value="ECO:0007669"/>
    <property type="project" value="TreeGrafter"/>
</dbReference>
<feature type="compositionally biased region" description="Basic and acidic residues" evidence="6">
    <location>
        <begin position="596"/>
        <end position="616"/>
    </location>
</feature>
<evidence type="ECO:0000256" key="4">
    <source>
        <dbReference type="ARBA" id="ARBA00023163"/>
    </source>
</evidence>
<evidence type="ECO:0000256" key="1">
    <source>
        <dbReference type="ARBA" id="ARBA00004123"/>
    </source>
</evidence>
<dbReference type="GO" id="GO:0000978">
    <property type="term" value="F:RNA polymerase II cis-regulatory region sequence-specific DNA binding"/>
    <property type="evidence" value="ECO:0007669"/>
    <property type="project" value="TreeGrafter"/>
</dbReference>
<feature type="compositionally biased region" description="Basic and acidic residues" evidence="6">
    <location>
        <begin position="627"/>
        <end position="639"/>
    </location>
</feature>
<evidence type="ECO:0000256" key="5">
    <source>
        <dbReference type="ARBA" id="ARBA00023242"/>
    </source>
</evidence>
<feature type="compositionally biased region" description="Basic and acidic residues" evidence="6">
    <location>
        <begin position="536"/>
        <end position="557"/>
    </location>
</feature>
<gene>
    <name evidence="7" type="ORF">TMSB3V08_LOCUS8811</name>
</gene>
<feature type="region of interest" description="Disordered" evidence="6">
    <location>
        <begin position="292"/>
        <end position="332"/>
    </location>
</feature>
<dbReference type="InterPro" id="IPR051098">
    <property type="entry name" value="NeuroDiff_E-box_TFs"/>
</dbReference>
<reference evidence="7" key="1">
    <citation type="submission" date="2020-11" db="EMBL/GenBank/DDBJ databases">
        <authorList>
            <person name="Tran Van P."/>
        </authorList>
    </citation>
    <scope>NUCLEOTIDE SEQUENCE</scope>
</reference>
<evidence type="ECO:0000256" key="2">
    <source>
        <dbReference type="ARBA" id="ARBA00023015"/>
    </source>
</evidence>
<dbReference type="GO" id="GO:0005667">
    <property type="term" value="C:transcription regulator complex"/>
    <property type="evidence" value="ECO:0007669"/>
    <property type="project" value="TreeGrafter"/>
</dbReference>